<dbReference type="InterPro" id="IPR001251">
    <property type="entry name" value="CRAL-TRIO_dom"/>
</dbReference>
<evidence type="ECO:0000313" key="11">
    <source>
        <dbReference type="Proteomes" id="UP001153076"/>
    </source>
</evidence>
<dbReference type="OrthoDB" id="1434354at2759"/>
<dbReference type="PANTHER" id="PTHR45657:SF29">
    <property type="entry name" value="PHOSPHATIDYLINOSITOL_PHOSPHATIDYLCHOLINE TRANSFER PROTEIN SFH12"/>
    <property type="match status" value="1"/>
</dbReference>
<evidence type="ECO:0000259" key="9">
    <source>
        <dbReference type="PROSITE" id="PS50191"/>
    </source>
</evidence>
<sequence length="526" mass="60218">MAAADTVPEPLDRTFKPGLDVENSEDERKTRLGSLKKKAFSMSNRFRNSLTKKGRRNSRVMSVAFDDEHDAEEVQAVDAFRQALILEELLPSKHDDYHMLLRFLKARKFDIEKTKQMWADMLQWRKEFGADTIIEDFEFNEVDEVKKYYPQGHHGVDKEGRPVYIERLGQVDPNKLLQVTTMDRYVKYHVQEFERTFAAKFPSCCIAAKRHIDQSTTILDVQGVGLKNFNKSARELIQRLQKIDGDNYPETLCRMYIINAGSGFRLLWNTVKSFLDPKTTQKIHVLGNKYQSKLLEMVLNGEAKCAMRGPFPVIDEKTIAEDETANAKANLCKDVPTAFQYDNFMPMVDKDMDKMWIQPVHDDMVIPKGCFPTKQSFKRSGFSNPLVSGMMTFVMGIVTMIRLTRNMPKKLTDATLYSTATYYDDLAEDQVNSHKLAGPAISEAEYFGMMKRLGELEGKVIALSGKPATMPPEKEEMLNAALSRVGALEQELASTKKALEEAVQRQGELLTYIEKKKKKKKKMFLF</sequence>
<feature type="coiled-coil region" evidence="6">
    <location>
        <begin position="478"/>
        <end position="505"/>
    </location>
</feature>
<dbReference type="CDD" id="cd00170">
    <property type="entry name" value="SEC14"/>
    <property type="match status" value="1"/>
</dbReference>
<evidence type="ECO:0000256" key="1">
    <source>
        <dbReference type="ARBA" id="ARBA00004202"/>
    </source>
</evidence>
<accession>A0A9Q1GGE2</accession>
<keyword evidence="3" id="KW-0653">Protein transport</keyword>
<feature type="region of interest" description="Disordered" evidence="7">
    <location>
        <begin position="1"/>
        <end position="29"/>
    </location>
</feature>
<keyword evidence="11" id="KW-1185">Reference proteome</keyword>
<keyword evidence="6" id="KW-0175">Coiled coil</keyword>
<dbReference type="GO" id="GO:0005886">
    <property type="term" value="C:plasma membrane"/>
    <property type="evidence" value="ECO:0007669"/>
    <property type="project" value="UniProtKB-SubCell"/>
</dbReference>
<dbReference type="PROSITE" id="PS50191">
    <property type="entry name" value="CRAL_TRIO"/>
    <property type="match status" value="1"/>
</dbReference>
<dbReference type="Gene3D" id="3.40.525.10">
    <property type="entry name" value="CRAL-TRIO lipid binding domain"/>
    <property type="match status" value="1"/>
</dbReference>
<dbReference type="GO" id="GO:0000139">
    <property type="term" value="C:Golgi membrane"/>
    <property type="evidence" value="ECO:0007669"/>
    <property type="project" value="UniProtKB-SubCell"/>
</dbReference>
<dbReference type="EMBL" id="JAKOGI010004145">
    <property type="protein sequence ID" value="KAJ8419921.1"/>
    <property type="molecule type" value="Genomic_DNA"/>
</dbReference>
<evidence type="ECO:0000256" key="4">
    <source>
        <dbReference type="ARBA" id="ARBA00023034"/>
    </source>
</evidence>
<dbReference type="InterPro" id="IPR036273">
    <property type="entry name" value="CRAL/TRIO_N_dom_sf"/>
</dbReference>
<evidence type="ECO:0000313" key="10">
    <source>
        <dbReference type="EMBL" id="KAJ8419921.1"/>
    </source>
</evidence>
<dbReference type="Pfam" id="PF03765">
    <property type="entry name" value="CRAL_TRIO_N"/>
    <property type="match status" value="1"/>
</dbReference>
<dbReference type="InterPro" id="IPR011074">
    <property type="entry name" value="CRAL/TRIO_N_dom"/>
</dbReference>
<keyword evidence="8" id="KW-1133">Transmembrane helix</keyword>
<keyword evidence="4" id="KW-0333">Golgi apparatus</keyword>
<comment type="caution">
    <text evidence="10">The sequence shown here is derived from an EMBL/GenBank/DDBJ whole genome shotgun (WGS) entry which is preliminary data.</text>
</comment>
<evidence type="ECO:0000256" key="5">
    <source>
        <dbReference type="ARBA" id="ARBA00038020"/>
    </source>
</evidence>
<keyword evidence="8" id="KW-0812">Transmembrane</keyword>
<protein>
    <recommendedName>
        <fullName evidence="9">CRAL-TRIO domain-containing protein</fullName>
    </recommendedName>
</protein>
<feature type="transmembrane region" description="Helical" evidence="8">
    <location>
        <begin position="382"/>
        <end position="401"/>
    </location>
</feature>
<dbReference type="PRINTS" id="PR00180">
    <property type="entry name" value="CRETINALDHBP"/>
</dbReference>
<dbReference type="AlphaFoldDB" id="A0A9Q1GGE2"/>
<dbReference type="SUPFAM" id="SSF52087">
    <property type="entry name" value="CRAL/TRIO domain"/>
    <property type="match status" value="1"/>
</dbReference>
<organism evidence="10 11">
    <name type="scientific">Carnegiea gigantea</name>
    <dbReference type="NCBI Taxonomy" id="171969"/>
    <lineage>
        <taxon>Eukaryota</taxon>
        <taxon>Viridiplantae</taxon>
        <taxon>Streptophyta</taxon>
        <taxon>Embryophyta</taxon>
        <taxon>Tracheophyta</taxon>
        <taxon>Spermatophyta</taxon>
        <taxon>Magnoliopsida</taxon>
        <taxon>eudicotyledons</taxon>
        <taxon>Gunneridae</taxon>
        <taxon>Pentapetalae</taxon>
        <taxon>Caryophyllales</taxon>
        <taxon>Cactineae</taxon>
        <taxon>Cactaceae</taxon>
        <taxon>Cactoideae</taxon>
        <taxon>Echinocereeae</taxon>
        <taxon>Carnegiea</taxon>
    </lineage>
</organism>
<dbReference type="Pfam" id="PF00650">
    <property type="entry name" value="CRAL_TRIO"/>
    <property type="match status" value="1"/>
</dbReference>
<proteinExistence type="inferred from homology"/>
<name>A0A9Q1GGE2_9CARY</name>
<evidence type="ECO:0000256" key="3">
    <source>
        <dbReference type="ARBA" id="ARBA00022927"/>
    </source>
</evidence>
<dbReference type="InterPro" id="IPR036865">
    <property type="entry name" value="CRAL-TRIO_dom_sf"/>
</dbReference>
<evidence type="ECO:0000256" key="6">
    <source>
        <dbReference type="SAM" id="Coils"/>
    </source>
</evidence>
<evidence type="ECO:0000256" key="8">
    <source>
        <dbReference type="SAM" id="Phobius"/>
    </source>
</evidence>
<dbReference type="PANTHER" id="PTHR45657">
    <property type="entry name" value="CRAL-TRIO DOMAIN-CONTAINING PROTEIN YKL091C-RELATED"/>
    <property type="match status" value="1"/>
</dbReference>
<evidence type="ECO:0000256" key="7">
    <source>
        <dbReference type="SAM" id="MobiDB-lite"/>
    </source>
</evidence>
<feature type="domain" description="CRAL-TRIO" evidence="9">
    <location>
        <begin position="141"/>
        <end position="315"/>
    </location>
</feature>
<keyword evidence="8" id="KW-0472">Membrane</keyword>
<comment type="similarity">
    <text evidence="5">Belongs to the SFH family.</text>
</comment>
<reference evidence="10" key="1">
    <citation type="submission" date="2022-04" db="EMBL/GenBank/DDBJ databases">
        <title>Carnegiea gigantea Genome sequencing and assembly v2.</title>
        <authorList>
            <person name="Copetti D."/>
            <person name="Sanderson M.J."/>
            <person name="Burquez A."/>
            <person name="Wojciechowski M.F."/>
        </authorList>
    </citation>
    <scope>NUCLEOTIDE SEQUENCE</scope>
    <source>
        <strain evidence="10">SGP5-SGP5p</strain>
        <tissue evidence="10">Aerial part</tissue>
    </source>
</reference>
<gene>
    <name evidence="10" type="ORF">Cgig2_009003</name>
</gene>
<comment type="subcellular location">
    <subcellularLocation>
        <location evidence="1">Cell membrane</location>
        <topology evidence="1">Peripheral membrane protein</topology>
    </subcellularLocation>
    <subcellularLocation>
        <location evidence="2">Golgi apparatus membrane</location>
        <topology evidence="2">Peripheral membrane protein</topology>
    </subcellularLocation>
</comment>
<evidence type="ECO:0000256" key="2">
    <source>
        <dbReference type="ARBA" id="ARBA00004395"/>
    </source>
</evidence>
<dbReference type="GO" id="GO:0015031">
    <property type="term" value="P:protein transport"/>
    <property type="evidence" value="ECO:0007669"/>
    <property type="project" value="UniProtKB-KW"/>
</dbReference>
<dbReference type="SUPFAM" id="SSF46938">
    <property type="entry name" value="CRAL/TRIO N-terminal domain"/>
    <property type="match status" value="1"/>
</dbReference>
<dbReference type="Proteomes" id="UP001153076">
    <property type="component" value="Unassembled WGS sequence"/>
</dbReference>
<dbReference type="SMART" id="SM00516">
    <property type="entry name" value="SEC14"/>
    <property type="match status" value="1"/>
</dbReference>
<dbReference type="SMART" id="SM01100">
    <property type="entry name" value="CRAL_TRIO_N"/>
    <property type="match status" value="1"/>
</dbReference>
<dbReference type="InterPro" id="IPR051026">
    <property type="entry name" value="PI/PC_transfer"/>
</dbReference>
<keyword evidence="3" id="KW-0813">Transport</keyword>